<feature type="region of interest" description="Disordered" evidence="3">
    <location>
        <begin position="82"/>
        <end position="104"/>
    </location>
</feature>
<evidence type="ECO:0000259" key="4">
    <source>
        <dbReference type="PROSITE" id="PS50048"/>
    </source>
</evidence>
<keyword evidence="2" id="KW-0539">Nucleus</keyword>
<reference evidence="5" key="1">
    <citation type="journal article" date="2023" name="Mol. Phylogenet. Evol.">
        <title>Genome-scale phylogeny and comparative genomics of the fungal order Sordariales.</title>
        <authorList>
            <person name="Hensen N."/>
            <person name="Bonometti L."/>
            <person name="Westerberg I."/>
            <person name="Brannstrom I.O."/>
            <person name="Guillou S."/>
            <person name="Cros-Aarteil S."/>
            <person name="Calhoun S."/>
            <person name="Haridas S."/>
            <person name="Kuo A."/>
            <person name="Mondo S."/>
            <person name="Pangilinan J."/>
            <person name="Riley R."/>
            <person name="LaButti K."/>
            <person name="Andreopoulos B."/>
            <person name="Lipzen A."/>
            <person name="Chen C."/>
            <person name="Yan M."/>
            <person name="Daum C."/>
            <person name="Ng V."/>
            <person name="Clum A."/>
            <person name="Steindorff A."/>
            <person name="Ohm R.A."/>
            <person name="Martin F."/>
            <person name="Silar P."/>
            <person name="Natvig D.O."/>
            <person name="Lalanne C."/>
            <person name="Gautier V."/>
            <person name="Ament-Velasquez S.L."/>
            <person name="Kruys A."/>
            <person name="Hutchinson M.I."/>
            <person name="Powell A.J."/>
            <person name="Barry K."/>
            <person name="Miller A.N."/>
            <person name="Grigoriev I.V."/>
            <person name="Debuchy R."/>
            <person name="Gladieux P."/>
            <person name="Hiltunen Thoren M."/>
            <person name="Johannesson H."/>
        </authorList>
    </citation>
    <scope>NUCLEOTIDE SEQUENCE</scope>
    <source>
        <strain evidence="5">CBS 314.62</strain>
    </source>
</reference>
<dbReference type="PROSITE" id="PS00463">
    <property type="entry name" value="ZN2_CY6_FUNGAL_1"/>
    <property type="match status" value="1"/>
</dbReference>
<dbReference type="PROSITE" id="PS50048">
    <property type="entry name" value="ZN2_CY6_FUNGAL_2"/>
    <property type="match status" value="1"/>
</dbReference>
<dbReference type="InterPro" id="IPR036864">
    <property type="entry name" value="Zn2-C6_fun-type_DNA-bd_sf"/>
</dbReference>
<sequence length="640" mass="71236">MDPFFADSAPQLSSGSSAVSPSDGDTPPFPATIDIAGSATSSQAVASACVACRDKHLKCSGVAPCPRCIRINSQCIFVKSRRGYKGPRRNKRQRSSSPQYPSSADDYAAIESCPMLLAHTPSVSVPSSTNTFSSLALDIPHQSPAYYTATPVQPIFPEYRASFVPDMTPSMASSMTPNMTPNVMALTTISPPSARSQVTTVVDRCLDAFYRMFHRGHPFVLPKDYFLRLSKHSSNPNLAIVLAAMRYVGSMYVDAGSARETYLAEAVRECYLPTTPKDGFLVQALLLLIIGLDGSCQQKEARAHLAYVEALAIEIDLNKREFAAMHGKGNPILEESWRRTWWELFVCDGMIAGVHQITNFALFDIPANVGLPCEEEDYLRGHIPSTAYMEDFDDQIFSGEDREFSSFTYRIAAARNLGRLLRLPHMEFEHDENIGRMEAYLTNWRMHLPESKRDDLNTKCQLDEMMFQAHFITHACSIMLHKRFSQIDSSPVKSVTSCAEYRHVASGGMANAHTRHTTIAASEISKMVTQAVNILSHTHFFTCVVTLSSTVHLSRWAMYYLPEEDDLRELIKLNIGALNDISKVWKAADTAWGQVQDVAKSIYQAKKQQRTDPAFWIGLSPAEIMSIQATDDTISKEFNI</sequence>
<keyword evidence="6" id="KW-1185">Reference proteome</keyword>
<dbReference type="AlphaFoldDB" id="A0AAE0XGJ6"/>
<organism evidence="5 6">
    <name type="scientific">Podospora appendiculata</name>
    <dbReference type="NCBI Taxonomy" id="314037"/>
    <lineage>
        <taxon>Eukaryota</taxon>
        <taxon>Fungi</taxon>
        <taxon>Dikarya</taxon>
        <taxon>Ascomycota</taxon>
        <taxon>Pezizomycotina</taxon>
        <taxon>Sordariomycetes</taxon>
        <taxon>Sordariomycetidae</taxon>
        <taxon>Sordariales</taxon>
        <taxon>Podosporaceae</taxon>
        <taxon>Podospora</taxon>
    </lineage>
</organism>
<dbReference type="GO" id="GO:0000981">
    <property type="term" value="F:DNA-binding transcription factor activity, RNA polymerase II-specific"/>
    <property type="evidence" value="ECO:0007669"/>
    <property type="project" value="InterPro"/>
</dbReference>
<dbReference type="SMART" id="SM00066">
    <property type="entry name" value="GAL4"/>
    <property type="match status" value="1"/>
</dbReference>
<comment type="caution">
    <text evidence="5">The sequence shown here is derived from an EMBL/GenBank/DDBJ whole genome shotgun (WGS) entry which is preliminary data.</text>
</comment>
<accession>A0AAE0XGJ6</accession>
<dbReference type="InterPro" id="IPR007219">
    <property type="entry name" value="XnlR_reg_dom"/>
</dbReference>
<feature type="region of interest" description="Disordered" evidence="3">
    <location>
        <begin position="1"/>
        <end position="29"/>
    </location>
</feature>
<dbReference type="Pfam" id="PF00172">
    <property type="entry name" value="Zn_clus"/>
    <property type="match status" value="1"/>
</dbReference>
<dbReference type="InterPro" id="IPR001138">
    <property type="entry name" value="Zn2Cys6_DnaBD"/>
</dbReference>
<protein>
    <recommendedName>
        <fullName evidence="4">Zn(2)-C6 fungal-type domain-containing protein</fullName>
    </recommendedName>
</protein>
<evidence type="ECO:0000313" key="5">
    <source>
        <dbReference type="EMBL" id="KAK3692841.1"/>
    </source>
</evidence>
<dbReference type="GO" id="GO:0008270">
    <property type="term" value="F:zinc ion binding"/>
    <property type="evidence" value="ECO:0007669"/>
    <property type="project" value="InterPro"/>
</dbReference>
<keyword evidence="1" id="KW-0479">Metal-binding</keyword>
<gene>
    <name evidence="5" type="ORF">B0T22DRAFT_28725</name>
</gene>
<dbReference type="CDD" id="cd12148">
    <property type="entry name" value="fungal_TF_MHR"/>
    <property type="match status" value="1"/>
</dbReference>
<feature type="compositionally biased region" description="Low complexity" evidence="3">
    <location>
        <begin position="1"/>
        <end position="25"/>
    </location>
</feature>
<feature type="compositionally biased region" description="Basic residues" evidence="3">
    <location>
        <begin position="82"/>
        <end position="94"/>
    </location>
</feature>
<evidence type="ECO:0000256" key="3">
    <source>
        <dbReference type="SAM" id="MobiDB-lite"/>
    </source>
</evidence>
<evidence type="ECO:0000313" key="6">
    <source>
        <dbReference type="Proteomes" id="UP001270362"/>
    </source>
</evidence>
<feature type="domain" description="Zn(2)-C6 fungal-type" evidence="4">
    <location>
        <begin position="48"/>
        <end position="77"/>
    </location>
</feature>
<dbReference type="Gene3D" id="4.10.240.10">
    <property type="entry name" value="Zn(2)-C6 fungal-type DNA-binding domain"/>
    <property type="match status" value="1"/>
</dbReference>
<dbReference type="GO" id="GO:0006351">
    <property type="term" value="P:DNA-templated transcription"/>
    <property type="evidence" value="ECO:0007669"/>
    <property type="project" value="InterPro"/>
</dbReference>
<dbReference type="Proteomes" id="UP001270362">
    <property type="component" value="Unassembled WGS sequence"/>
</dbReference>
<dbReference type="EMBL" id="JAULSO010000001">
    <property type="protein sequence ID" value="KAK3692841.1"/>
    <property type="molecule type" value="Genomic_DNA"/>
</dbReference>
<dbReference type="PANTHER" id="PTHR47431:SF1">
    <property type="entry name" value="ZN(II)2CYS6 TRANSCRIPTION FACTOR (EUROFUNG)"/>
    <property type="match status" value="1"/>
</dbReference>
<evidence type="ECO:0000256" key="1">
    <source>
        <dbReference type="ARBA" id="ARBA00022723"/>
    </source>
</evidence>
<dbReference type="PANTHER" id="PTHR47431">
    <property type="entry name" value="ZN(II)2CYS6 TRANSCRIPTION FACTOR (EUROFUNG)-RELATED"/>
    <property type="match status" value="1"/>
</dbReference>
<reference evidence="5" key="2">
    <citation type="submission" date="2023-06" db="EMBL/GenBank/DDBJ databases">
        <authorList>
            <consortium name="Lawrence Berkeley National Laboratory"/>
            <person name="Haridas S."/>
            <person name="Hensen N."/>
            <person name="Bonometti L."/>
            <person name="Westerberg I."/>
            <person name="Brannstrom I.O."/>
            <person name="Guillou S."/>
            <person name="Cros-Aarteil S."/>
            <person name="Calhoun S."/>
            <person name="Kuo A."/>
            <person name="Mondo S."/>
            <person name="Pangilinan J."/>
            <person name="Riley R."/>
            <person name="Labutti K."/>
            <person name="Andreopoulos B."/>
            <person name="Lipzen A."/>
            <person name="Chen C."/>
            <person name="Yanf M."/>
            <person name="Daum C."/>
            <person name="Ng V."/>
            <person name="Clum A."/>
            <person name="Steindorff A."/>
            <person name="Ohm R."/>
            <person name="Martin F."/>
            <person name="Silar P."/>
            <person name="Natvig D."/>
            <person name="Lalanne C."/>
            <person name="Gautier V."/>
            <person name="Ament-Velasquez S.L."/>
            <person name="Kruys A."/>
            <person name="Hutchinson M.I."/>
            <person name="Powell A.J."/>
            <person name="Barry K."/>
            <person name="Miller A.N."/>
            <person name="Grigoriev I.V."/>
            <person name="Debuchy R."/>
            <person name="Gladieux P."/>
            <person name="Thoren M.H."/>
            <person name="Johannesson H."/>
        </authorList>
    </citation>
    <scope>NUCLEOTIDE SEQUENCE</scope>
    <source>
        <strain evidence="5">CBS 314.62</strain>
    </source>
</reference>
<name>A0AAE0XGJ6_9PEZI</name>
<dbReference type="GO" id="GO:0003677">
    <property type="term" value="F:DNA binding"/>
    <property type="evidence" value="ECO:0007669"/>
    <property type="project" value="InterPro"/>
</dbReference>
<dbReference type="SUPFAM" id="SSF57701">
    <property type="entry name" value="Zn2/Cys6 DNA-binding domain"/>
    <property type="match status" value="1"/>
</dbReference>
<dbReference type="CDD" id="cd00067">
    <property type="entry name" value="GAL4"/>
    <property type="match status" value="1"/>
</dbReference>
<dbReference type="Pfam" id="PF04082">
    <property type="entry name" value="Fungal_trans"/>
    <property type="match status" value="1"/>
</dbReference>
<feature type="compositionally biased region" description="Low complexity" evidence="3">
    <location>
        <begin position="95"/>
        <end position="104"/>
    </location>
</feature>
<proteinExistence type="predicted"/>
<evidence type="ECO:0000256" key="2">
    <source>
        <dbReference type="ARBA" id="ARBA00023242"/>
    </source>
</evidence>